<dbReference type="PROSITE" id="PS50011">
    <property type="entry name" value="PROTEIN_KINASE_DOM"/>
    <property type="match status" value="1"/>
</dbReference>
<dbReference type="AlphaFoldDB" id="A0A8S1Q8S3"/>
<dbReference type="InterPro" id="IPR050117">
    <property type="entry name" value="MAPK"/>
</dbReference>
<accession>A0A8S1Q8S3</accession>
<dbReference type="PROSITE" id="PS00108">
    <property type="entry name" value="PROTEIN_KINASE_ST"/>
    <property type="match status" value="1"/>
</dbReference>
<evidence type="ECO:0000313" key="11">
    <source>
        <dbReference type="EMBL" id="CAD8111437.1"/>
    </source>
</evidence>
<evidence type="ECO:0000256" key="1">
    <source>
        <dbReference type="ARBA" id="ARBA00012411"/>
    </source>
</evidence>
<keyword evidence="5" id="KW-0418">Kinase</keyword>
<dbReference type="Pfam" id="PF00069">
    <property type="entry name" value="Pkinase"/>
    <property type="match status" value="1"/>
</dbReference>
<feature type="compositionally biased region" description="Polar residues" evidence="9">
    <location>
        <begin position="365"/>
        <end position="383"/>
    </location>
</feature>
<keyword evidence="6" id="KW-0067">ATP-binding</keyword>
<gene>
    <name evidence="11" type="ORF">PPRIM_AZ9-3.1.T1470115</name>
</gene>
<dbReference type="GO" id="GO:0004707">
    <property type="term" value="F:MAP kinase activity"/>
    <property type="evidence" value="ECO:0007669"/>
    <property type="project" value="UniProtKB-EC"/>
</dbReference>
<dbReference type="SMART" id="SM00220">
    <property type="entry name" value="S_TKc"/>
    <property type="match status" value="1"/>
</dbReference>
<keyword evidence="12" id="KW-1185">Reference proteome</keyword>
<dbReference type="GO" id="GO:0005524">
    <property type="term" value="F:ATP binding"/>
    <property type="evidence" value="ECO:0007669"/>
    <property type="project" value="UniProtKB-KW"/>
</dbReference>
<dbReference type="InterPro" id="IPR000719">
    <property type="entry name" value="Prot_kinase_dom"/>
</dbReference>
<dbReference type="PANTHER" id="PTHR24055">
    <property type="entry name" value="MITOGEN-ACTIVATED PROTEIN KINASE"/>
    <property type="match status" value="1"/>
</dbReference>
<dbReference type="OMA" id="DYMETDV"/>
<keyword evidence="4" id="KW-0547">Nucleotide-binding</keyword>
<evidence type="ECO:0000256" key="3">
    <source>
        <dbReference type="ARBA" id="ARBA00022679"/>
    </source>
</evidence>
<keyword evidence="2" id="KW-0723">Serine/threonine-protein kinase</keyword>
<dbReference type="FunFam" id="1.10.510.10:FF:000238">
    <property type="entry name" value="Mitogen-activated protein kinase"/>
    <property type="match status" value="1"/>
</dbReference>
<feature type="compositionally biased region" description="Polar residues" evidence="9">
    <location>
        <begin position="413"/>
        <end position="425"/>
    </location>
</feature>
<organism evidence="11 12">
    <name type="scientific">Paramecium primaurelia</name>
    <dbReference type="NCBI Taxonomy" id="5886"/>
    <lineage>
        <taxon>Eukaryota</taxon>
        <taxon>Sar</taxon>
        <taxon>Alveolata</taxon>
        <taxon>Ciliophora</taxon>
        <taxon>Intramacronucleata</taxon>
        <taxon>Oligohymenophorea</taxon>
        <taxon>Peniculida</taxon>
        <taxon>Parameciidae</taxon>
        <taxon>Paramecium</taxon>
    </lineage>
</organism>
<reference evidence="11" key="1">
    <citation type="submission" date="2021-01" db="EMBL/GenBank/DDBJ databases">
        <authorList>
            <consortium name="Genoscope - CEA"/>
            <person name="William W."/>
        </authorList>
    </citation>
    <scope>NUCLEOTIDE SEQUENCE</scope>
</reference>
<comment type="catalytic activity">
    <reaction evidence="8">
        <text>L-seryl-[protein] + ATP = O-phospho-L-seryl-[protein] + ADP + H(+)</text>
        <dbReference type="Rhea" id="RHEA:17989"/>
        <dbReference type="Rhea" id="RHEA-COMP:9863"/>
        <dbReference type="Rhea" id="RHEA-COMP:11604"/>
        <dbReference type="ChEBI" id="CHEBI:15378"/>
        <dbReference type="ChEBI" id="CHEBI:29999"/>
        <dbReference type="ChEBI" id="CHEBI:30616"/>
        <dbReference type="ChEBI" id="CHEBI:83421"/>
        <dbReference type="ChEBI" id="CHEBI:456216"/>
        <dbReference type="EC" id="2.7.11.24"/>
    </reaction>
</comment>
<evidence type="ECO:0000256" key="6">
    <source>
        <dbReference type="ARBA" id="ARBA00022840"/>
    </source>
</evidence>
<evidence type="ECO:0000259" key="10">
    <source>
        <dbReference type="PROSITE" id="PS50011"/>
    </source>
</evidence>
<sequence>MQQQSKQLAKEEEQKKVENHILERFELLEFKGKGAYGVVWKALDRKTNQIVALKKIFDAFHNVTDSQRTFREVIFLEQLKNHENIIKLTSVIKAENNKDLYMVFDYMETDVHNVIRGKILQPIHQKYIVYQVLKGLKYLHSGEVIHRDLKPSNLLINSECKVKIADFGLARSVAKPDDNTNPILTESVATRWYRAPEILFGSQDYSKAIDIWSLGCIVGEMIVEKAIFPGTSTMNQIEKIGELLGRPTPDDLQSMHAPMAQQIMQNITIKQRSSFVSSFPAATEEAIDFLKKTLVYNPSKRMTVEQALEHNYIKDFKKKEVESKRDSPFNTFMDDNQKYSIKQYQDALYNRIVEKKRVEQKQELIKNSNNGSVNTSIDKSASPTKKETSIVKKEVEKSKQDNDIQKYTRGFHQKSQSYSQGQFMGRTASQEDVQFQVQMYQSPTQKKQQSMFPMVDSNSPLNKGNRRSSLDKKLLSTLTASMQSTLSQQQLSRKGIQGSISKTNVFNKSMINTQYNSLLQKKK</sequence>
<dbReference type="EMBL" id="CAJJDM010000151">
    <property type="protein sequence ID" value="CAD8111437.1"/>
    <property type="molecule type" value="Genomic_DNA"/>
</dbReference>
<dbReference type="FunFam" id="3.30.200.20:FF:000166">
    <property type="entry name" value="Mitogen-activated protein kinase"/>
    <property type="match status" value="1"/>
</dbReference>
<dbReference type="EC" id="2.7.11.24" evidence="1"/>
<proteinExistence type="predicted"/>
<feature type="region of interest" description="Disordered" evidence="9">
    <location>
        <begin position="363"/>
        <end position="425"/>
    </location>
</feature>
<feature type="domain" description="Protein kinase" evidence="10">
    <location>
        <begin position="25"/>
        <end position="313"/>
    </location>
</feature>
<comment type="catalytic activity">
    <reaction evidence="7">
        <text>L-threonyl-[protein] + ATP = O-phospho-L-threonyl-[protein] + ADP + H(+)</text>
        <dbReference type="Rhea" id="RHEA:46608"/>
        <dbReference type="Rhea" id="RHEA-COMP:11060"/>
        <dbReference type="Rhea" id="RHEA-COMP:11605"/>
        <dbReference type="ChEBI" id="CHEBI:15378"/>
        <dbReference type="ChEBI" id="CHEBI:30013"/>
        <dbReference type="ChEBI" id="CHEBI:30616"/>
        <dbReference type="ChEBI" id="CHEBI:61977"/>
        <dbReference type="ChEBI" id="CHEBI:456216"/>
        <dbReference type="EC" id="2.7.11.24"/>
    </reaction>
</comment>
<evidence type="ECO:0000256" key="2">
    <source>
        <dbReference type="ARBA" id="ARBA00022527"/>
    </source>
</evidence>
<dbReference type="InterPro" id="IPR003527">
    <property type="entry name" value="MAP_kinase_CS"/>
</dbReference>
<feature type="compositionally biased region" description="Basic and acidic residues" evidence="9">
    <location>
        <begin position="384"/>
        <end position="406"/>
    </location>
</feature>
<protein>
    <recommendedName>
        <fullName evidence="1">mitogen-activated protein kinase</fullName>
        <ecNumber evidence="1">2.7.11.24</ecNumber>
    </recommendedName>
</protein>
<evidence type="ECO:0000313" key="12">
    <source>
        <dbReference type="Proteomes" id="UP000688137"/>
    </source>
</evidence>
<dbReference type="CDD" id="cd07852">
    <property type="entry name" value="STKc_MAPK15-like"/>
    <property type="match status" value="1"/>
</dbReference>
<evidence type="ECO:0000256" key="8">
    <source>
        <dbReference type="ARBA" id="ARBA00048312"/>
    </source>
</evidence>
<evidence type="ECO:0000256" key="4">
    <source>
        <dbReference type="ARBA" id="ARBA00022741"/>
    </source>
</evidence>
<dbReference type="PROSITE" id="PS01351">
    <property type="entry name" value="MAPK"/>
    <property type="match status" value="1"/>
</dbReference>
<evidence type="ECO:0000256" key="9">
    <source>
        <dbReference type="SAM" id="MobiDB-lite"/>
    </source>
</evidence>
<evidence type="ECO:0000256" key="5">
    <source>
        <dbReference type="ARBA" id="ARBA00022777"/>
    </source>
</evidence>
<name>A0A8S1Q8S3_PARPR</name>
<evidence type="ECO:0000256" key="7">
    <source>
        <dbReference type="ARBA" id="ARBA00047592"/>
    </source>
</evidence>
<dbReference type="Proteomes" id="UP000688137">
    <property type="component" value="Unassembled WGS sequence"/>
</dbReference>
<comment type="caution">
    <text evidence="11">The sequence shown here is derived from an EMBL/GenBank/DDBJ whole genome shotgun (WGS) entry which is preliminary data.</text>
</comment>
<dbReference type="InterPro" id="IPR008271">
    <property type="entry name" value="Ser/Thr_kinase_AS"/>
</dbReference>
<keyword evidence="3" id="KW-0808">Transferase</keyword>